<reference evidence="3 4" key="1">
    <citation type="submission" date="2022-04" db="EMBL/GenBank/DDBJ databases">
        <authorList>
            <person name="Grouzdev D.S."/>
            <person name="Pantiukh K.S."/>
            <person name="Krutkina M.S."/>
        </authorList>
    </citation>
    <scope>NUCLEOTIDE SEQUENCE [LARGE SCALE GENOMIC DNA]</scope>
    <source>
        <strain evidence="3 4">6x-1</strain>
    </source>
</reference>
<evidence type="ECO:0000256" key="1">
    <source>
        <dbReference type="ARBA" id="ARBA00006484"/>
    </source>
</evidence>
<dbReference type="InterPro" id="IPR036291">
    <property type="entry name" value="NAD(P)-bd_dom_sf"/>
</dbReference>
<dbReference type="InterPro" id="IPR020904">
    <property type="entry name" value="Sc_DH/Rdtase_CS"/>
</dbReference>
<dbReference type="RefSeq" id="WP_247027078.1">
    <property type="nucleotide sequence ID" value="NZ_JALKCH010000003.1"/>
</dbReference>
<comment type="caution">
    <text evidence="3">The sequence shown here is derived from an EMBL/GenBank/DDBJ whole genome shotgun (WGS) entry which is preliminary data.</text>
</comment>
<feature type="domain" description="Ketoreductase" evidence="2">
    <location>
        <begin position="7"/>
        <end position="186"/>
    </location>
</feature>
<protein>
    <submittedName>
        <fullName evidence="3">SDR family oxidoreductase</fullName>
    </submittedName>
</protein>
<dbReference type="NCBIfam" id="NF005559">
    <property type="entry name" value="PRK07231.1"/>
    <property type="match status" value="1"/>
</dbReference>
<accession>A0ABT0D8T3</accession>
<sequence>MYGLDGRIALVTGGAVGIGRRIATRLAEEGCDVAVLDVDAAGAQETAEMIRALGRRALALSADIGEEDAMGAAAAQIASALGAVDIVSNNAAIVRVGPVLDMDMAEWRRVFRINTEGAVNVARAVLPAMIERRRGRIINTASWFGKIGKPQYAAYSASKAAVIALTQSLAAEVAALGITVNAVCPGTIVGTRMREEADARSVEQGLPTARQREALIPVGRVGVPDDIARVVAFLASDESSYMTGQAINVTGGLWMN</sequence>
<proteinExistence type="inferred from homology"/>
<evidence type="ECO:0000259" key="2">
    <source>
        <dbReference type="SMART" id="SM00822"/>
    </source>
</evidence>
<evidence type="ECO:0000313" key="4">
    <source>
        <dbReference type="Proteomes" id="UP001203284"/>
    </source>
</evidence>
<comment type="similarity">
    <text evidence="1">Belongs to the short-chain dehydrogenases/reductases (SDR) family.</text>
</comment>
<dbReference type="PRINTS" id="PR00080">
    <property type="entry name" value="SDRFAMILY"/>
</dbReference>
<dbReference type="PANTHER" id="PTHR42760">
    <property type="entry name" value="SHORT-CHAIN DEHYDROGENASES/REDUCTASES FAMILY MEMBER"/>
    <property type="match status" value="1"/>
</dbReference>
<dbReference type="SMART" id="SM00822">
    <property type="entry name" value="PKS_KR"/>
    <property type="match status" value="1"/>
</dbReference>
<dbReference type="Proteomes" id="UP001203284">
    <property type="component" value="Unassembled WGS sequence"/>
</dbReference>
<gene>
    <name evidence="3" type="ORF">MWN34_04680</name>
</gene>
<evidence type="ECO:0000313" key="3">
    <source>
        <dbReference type="EMBL" id="MCK0196202.1"/>
    </source>
</evidence>
<keyword evidence="4" id="KW-1185">Reference proteome</keyword>
<dbReference type="InterPro" id="IPR002347">
    <property type="entry name" value="SDR_fam"/>
</dbReference>
<organism evidence="3 4">
    <name type="scientific">Ancylobacter crimeensis</name>
    <dbReference type="NCBI Taxonomy" id="2579147"/>
    <lineage>
        <taxon>Bacteria</taxon>
        <taxon>Pseudomonadati</taxon>
        <taxon>Pseudomonadota</taxon>
        <taxon>Alphaproteobacteria</taxon>
        <taxon>Hyphomicrobiales</taxon>
        <taxon>Xanthobacteraceae</taxon>
        <taxon>Ancylobacter</taxon>
    </lineage>
</organism>
<dbReference type="EMBL" id="JALKCH010000003">
    <property type="protein sequence ID" value="MCK0196202.1"/>
    <property type="molecule type" value="Genomic_DNA"/>
</dbReference>
<dbReference type="Gene3D" id="3.40.50.720">
    <property type="entry name" value="NAD(P)-binding Rossmann-like Domain"/>
    <property type="match status" value="1"/>
</dbReference>
<dbReference type="PANTHER" id="PTHR42760:SF40">
    <property type="entry name" value="3-OXOACYL-[ACYL-CARRIER-PROTEIN] REDUCTASE, CHLOROPLASTIC"/>
    <property type="match status" value="1"/>
</dbReference>
<dbReference type="InterPro" id="IPR057326">
    <property type="entry name" value="KR_dom"/>
</dbReference>
<dbReference type="SUPFAM" id="SSF51735">
    <property type="entry name" value="NAD(P)-binding Rossmann-fold domains"/>
    <property type="match status" value="1"/>
</dbReference>
<dbReference type="Pfam" id="PF13561">
    <property type="entry name" value="adh_short_C2"/>
    <property type="match status" value="1"/>
</dbReference>
<dbReference type="PRINTS" id="PR00081">
    <property type="entry name" value="GDHRDH"/>
</dbReference>
<name>A0ABT0D8T3_9HYPH</name>
<dbReference type="PROSITE" id="PS00061">
    <property type="entry name" value="ADH_SHORT"/>
    <property type="match status" value="1"/>
</dbReference>